<evidence type="ECO:0000313" key="1">
    <source>
        <dbReference type="EMBL" id="MFC5413120.1"/>
    </source>
</evidence>
<accession>A0ABW0IL85</accession>
<proteinExistence type="predicted"/>
<keyword evidence="2" id="KW-1185">Reference proteome</keyword>
<evidence type="ECO:0000313" key="2">
    <source>
        <dbReference type="Proteomes" id="UP001596106"/>
    </source>
</evidence>
<dbReference type="EMBL" id="JBHSMA010000021">
    <property type="protein sequence ID" value="MFC5413120.1"/>
    <property type="molecule type" value="Genomic_DNA"/>
</dbReference>
<dbReference type="Proteomes" id="UP001596106">
    <property type="component" value="Unassembled WGS sequence"/>
</dbReference>
<organism evidence="1 2">
    <name type="scientific">Larkinella bovis</name>
    <dbReference type="NCBI Taxonomy" id="683041"/>
    <lineage>
        <taxon>Bacteria</taxon>
        <taxon>Pseudomonadati</taxon>
        <taxon>Bacteroidota</taxon>
        <taxon>Cytophagia</taxon>
        <taxon>Cytophagales</taxon>
        <taxon>Spirosomataceae</taxon>
        <taxon>Larkinella</taxon>
    </lineage>
</organism>
<dbReference type="RefSeq" id="WP_379851336.1">
    <property type="nucleotide sequence ID" value="NZ_JBHSMA010000021.1"/>
</dbReference>
<protein>
    <submittedName>
        <fullName evidence="1">Uncharacterized protein</fullName>
    </submittedName>
</protein>
<name>A0ABW0IL85_9BACT</name>
<gene>
    <name evidence="1" type="ORF">ACFPMF_27610</name>
</gene>
<sequence>MTLTEVIFCHDAGELAKESDDKLLAIRAGIEEELLAVPPHMDSVFGQYLVEKYKEIVLSITQLLNKRYGCND</sequence>
<comment type="caution">
    <text evidence="1">The sequence shown here is derived from an EMBL/GenBank/DDBJ whole genome shotgun (WGS) entry which is preliminary data.</text>
</comment>
<reference evidence="2" key="1">
    <citation type="journal article" date="2019" name="Int. J. Syst. Evol. Microbiol.">
        <title>The Global Catalogue of Microorganisms (GCM) 10K type strain sequencing project: providing services to taxonomists for standard genome sequencing and annotation.</title>
        <authorList>
            <consortium name="The Broad Institute Genomics Platform"/>
            <consortium name="The Broad Institute Genome Sequencing Center for Infectious Disease"/>
            <person name="Wu L."/>
            <person name="Ma J."/>
        </authorList>
    </citation>
    <scope>NUCLEOTIDE SEQUENCE [LARGE SCALE GENOMIC DNA]</scope>
    <source>
        <strain evidence="2">CCUG 55250</strain>
    </source>
</reference>